<accession>A0A9D2I623</accession>
<reference evidence="1" key="1">
    <citation type="journal article" date="2021" name="PeerJ">
        <title>Extensive microbial diversity within the chicken gut microbiome revealed by metagenomics and culture.</title>
        <authorList>
            <person name="Gilroy R."/>
            <person name="Ravi A."/>
            <person name="Getino M."/>
            <person name="Pursley I."/>
            <person name="Horton D.L."/>
            <person name="Alikhan N.F."/>
            <person name="Baker D."/>
            <person name="Gharbi K."/>
            <person name="Hall N."/>
            <person name="Watson M."/>
            <person name="Adriaenssens E.M."/>
            <person name="Foster-Nyarko E."/>
            <person name="Jarju S."/>
            <person name="Secka A."/>
            <person name="Antonio M."/>
            <person name="Oren A."/>
            <person name="Chaudhuri R.R."/>
            <person name="La Ragione R."/>
            <person name="Hildebrand F."/>
            <person name="Pallen M.J."/>
        </authorList>
    </citation>
    <scope>NUCLEOTIDE SEQUENCE</scope>
    <source>
        <strain evidence="1">CHK179-7159</strain>
    </source>
</reference>
<gene>
    <name evidence="1" type="ORF">H9717_04320</name>
</gene>
<name>A0A9D2I623_9FIRM</name>
<protein>
    <submittedName>
        <fullName evidence="1">Uncharacterized protein</fullName>
    </submittedName>
</protein>
<dbReference type="EMBL" id="DWYY01000046">
    <property type="protein sequence ID" value="HJA92329.1"/>
    <property type="molecule type" value="Genomic_DNA"/>
</dbReference>
<dbReference type="AlphaFoldDB" id="A0A9D2I623"/>
<evidence type="ECO:0000313" key="1">
    <source>
        <dbReference type="EMBL" id="HJA92329.1"/>
    </source>
</evidence>
<organism evidence="1 2">
    <name type="scientific">Candidatus Eisenbergiella merdipullorum</name>
    <dbReference type="NCBI Taxonomy" id="2838553"/>
    <lineage>
        <taxon>Bacteria</taxon>
        <taxon>Bacillati</taxon>
        <taxon>Bacillota</taxon>
        <taxon>Clostridia</taxon>
        <taxon>Lachnospirales</taxon>
        <taxon>Lachnospiraceae</taxon>
        <taxon>Eisenbergiella</taxon>
    </lineage>
</organism>
<dbReference type="Proteomes" id="UP000886858">
    <property type="component" value="Unassembled WGS sequence"/>
</dbReference>
<proteinExistence type="predicted"/>
<reference evidence="1" key="2">
    <citation type="submission" date="2021-04" db="EMBL/GenBank/DDBJ databases">
        <authorList>
            <person name="Gilroy R."/>
        </authorList>
    </citation>
    <scope>NUCLEOTIDE SEQUENCE</scope>
    <source>
        <strain evidence="1">CHK179-7159</strain>
    </source>
</reference>
<sequence>MELFDFLKDCYGENEPILLSEVQVTGMTDANLRQQIKKLTDEGKLKRYSTGVYYIPVEDCFGFDSIIPMDIVIERKYLRNKSGIFGYLSGLMFANEIGVTSQVPAVYDVVTNRATSDYRETSLVRTKVILRKPKVTVTEENYRILQFLDLLRDIDEIAEEEGERLKKSILLYMKSMKISFADMEPFLPCYPDRIYRNMYETGVLTGVSP</sequence>
<comment type="caution">
    <text evidence="1">The sequence shown here is derived from an EMBL/GenBank/DDBJ whole genome shotgun (WGS) entry which is preliminary data.</text>
</comment>
<evidence type="ECO:0000313" key="2">
    <source>
        <dbReference type="Proteomes" id="UP000886858"/>
    </source>
</evidence>